<dbReference type="Proteomes" id="UP000815325">
    <property type="component" value="Unassembled WGS sequence"/>
</dbReference>
<comment type="caution">
    <text evidence="2">The sequence shown here is derived from an EMBL/GenBank/DDBJ whole genome shotgun (WGS) entry which is preliminary data.</text>
</comment>
<evidence type="ECO:0008006" key="4">
    <source>
        <dbReference type="Google" id="ProtNLM"/>
    </source>
</evidence>
<accession>A0ABQ7GJ15</accession>
<reference evidence="2" key="1">
    <citation type="submission" date="2017-08" db="EMBL/GenBank/DDBJ databases">
        <authorList>
            <person name="Polle J.E."/>
            <person name="Barry K."/>
            <person name="Cushman J."/>
            <person name="Schmutz J."/>
            <person name="Tran D."/>
            <person name="Hathwaick L.T."/>
            <person name="Yim W.C."/>
            <person name="Jenkins J."/>
            <person name="Mckie-Krisberg Z.M."/>
            <person name="Prochnik S."/>
            <person name="Lindquist E."/>
            <person name="Dockter R.B."/>
            <person name="Adam C."/>
            <person name="Molina H."/>
            <person name="Bunkerborg J."/>
            <person name="Jin E."/>
            <person name="Buchheim M."/>
            <person name="Magnuson J."/>
        </authorList>
    </citation>
    <scope>NUCLEOTIDE SEQUENCE</scope>
    <source>
        <strain evidence="2">CCAP 19/18</strain>
    </source>
</reference>
<keyword evidence="3" id="KW-1185">Reference proteome</keyword>
<feature type="region of interest" description="Disordered" evidence="1">
    <location>
        <begin position="43"/>
        <end position="79"/>
    </location>
</feature>
<organism evidence="2 3">
    <name type="scientific">Dunaliella salina</name>
    <name type="common">Green alga</name>
    <name type="synonym">Protococcus salinus</name>
    <dbReference type="NCBI Taxonomy" id="3046"/>
    <lineage>
        <taxon>Eukaryota</taxon>
        <taxon>Viridiplantae</taxon>
        <taxon>Chlorophyta</taxon>
        <taxon>core chlorophytes</taxon>
        <taxon>Chlorophyceae</taxon>
        <taxon>CS clade</taxon>
        <taxon>Chlamydomonadales</taxon>
        <taxon>Dunaliellaceae</taxon>
        <taxon>Dunaliella</taxon>
    </lineage>
</organism>
<dbReference type="EMBL" id="MU069747">
    <property type="protein sequence ID" value="KAF5834603.1"/>
    <property type="molecule type" value="Genomic_DNA"/>
</dbReference>
<evidence type="ECO:0000256" key="1">
    <source>
        <dbReference type="SAM" id="MobiDB-lite"/>
    </source>
</evidence>
<sequence length="151" mass="16713">MAKAACMSTGLGKCSSCDSQWWEEETRVEPTFPSLRCARVEDLQRHDTPRRSLKKRPAGAQPPACSRLGQDPAHGHRHLSPVTCACPARPCSTPQPPLNRRQRWCLAKRKRQMCDAGEPWEFVVSLNESTAMPGVRSSSGSKSTSGRARKL</sequence>
<name>A0ABQ7GJ15_DUNSA</name>
<protein>
    <recommendedName>
        <fullName evidence="4">Encoded protein</fullName>
    </recommendedName>
</protein>
<feature type="region of interest" description="Disordered" evidence="1">
    <location>
        <begin position="128"/>
        <end position="151"/>
    </location>
</feature>
<feature type="compositionally biased region" description="Low complexity" evidence="1">
    <location>
        <begin position="134"/>
        <end position="151"/>
    </location>
</feature>
<evidence type="ECO:0000313" key="3">
    <source>
        <dbReference type="Proteomes" id="UP000815325"/>
    </source>
</evidence>
<gene>
    <name evidence="2" type="ORF">DUNSADRAFT_8687</name>
</gene>
<evidence type="ECO:0000313" key="2">
    <source>
        <dbReference type="EMBL" id="KAF5834603.1"/>
    </source>
</evidence>
<proteinExistence type="predicted"/>